<evidence type="ECO:0000256" key="6">
    <source>
        <dbReference type="SAM" id="MobiDB-lite"/>
    </source>
</evidence>
<comment type="similarity">
    <text evidence="1">Belongs to the class IV-like SAM-binding methyltransferase superfamily. RNA methyltransferase TrmH family.</text>
</comment>
<proteinExistence type="inferred from homology"/>
<comment type="catalytic activity">
    <reaction evidence="5">
        <text>uridine(32) in tRNA + S-adenosyl-L-methionine = 2'-O-methyluridine(32) in tRNA + S-adenosyl-L-homocysteine + H(+)</text>
        <dbReference type="Rhea" id="RHEA:42936"/>
        <dbReference type="Rhea" id="RHEA-COMP:10107"/>
        <dbReference type="Rhea" id="RHEA-COMP:10290"/>
        <dbReference type="ChEBI" id="CHEBI:15378"/>
        <dbReference type="ChEBI" id="CHEBI:57856"/>
        <dbReference type="ChEBI" id="CHEBI:59789"/>
        <dbReference type="ChEBI" id="CHEBI:65315"/>
        <dbReference type="ChEBI" id="CHEBI:74478"/>
        <dbReference type="EC" id="2.1.1.200"/>
    </reaction>
</comment>
<evidence type="ECO:0000256" key="4">
    <source>
        <dbReference type="ARBA" id="ARBA00022691"/>
    </source>
</evidence>
<comment type="subcellular location">
    <subcellularLocation>
        <location evidence="5">Cytoplasm</location>
    </subcellularLocation>
</comment>
<protein>
    <recommendedName>
        <fullName evidence="5">tRNA (cytidine/uridine-2'-O-)-methyltransferase TrmJ</fullName>
        <ecNumber evidence="5">2.1.1.200</ecNumber>
    </recommendedName>
    <alternativeName>
        <fullName evidence="5">tRNA (cytidine(32)/uridine(32)-2'-O)-methyltransferase</fullName>
    </alternativeName>
    <alternativeName>
        <fullName evidence="5">tRNA Cm32/Um32 methyltransferase</fullName>
    </alternativeName>
</protein>
<accession>A0ABS0ADD2</accession>
<keyword evidence="9" id="KW-1185">Reference proteome</keyword>
<keyword evidence="2 5" id="KW-0489">Methyltransferase</keyword>
<dbReference type="GeneID" id="99767728"/>
<comment type="caution">
    <text evidence="8">The sequence shown here is derived from an EMBL/GenBank/DDBJ whole genome shotgun (WGS) entry which is preliminary data.</text>
</comment>
<dbReference type="CDD" id="cd18093">
    <property type="entry name" value="SpoU-like_TrmJ"/>
    <property type="match status" value="1"/>
</dbReference>
<dbReference type="GO" id="GO:0008168">
    <property type="term" value="F:methyltransferase activity"/>
    <property type="evidence" value="ECO:0007669"/>
    <property type="project" value="UniProtKB-KW"/>
</dbReference>
<dbReference type="InterPro" id="IPR001537">
    <property type="entry name" value="SpoU_MeTrfase"/>
</dbReference>
<evidence type="ECO:0000256" key="2">
    <source>
        <dbReference type="ARBA" id="ARBA00022603"/>
    </source>
</evidence>
<dbReference type="EMBL" id="ARXR01000003">
    <property type="protein sequence ID" value="MBF5051894.1"/>
    <property type="molecule type" value="Genomic_DNA"/>
</dbReference>
<keyword evidence="4 5" id="KW-0949">S-adenosyl-L-methionine</keyword>
<dbReference type="InterPro" id="IPR004384">
    <property type="entry name" value="RNA_MeTrfase_TrmJ/LasT"/>
</dbReference>
<dbReference type="RefSeq" id="WP_142948970.1">
    <property type="nucleotide sequence ID" value="NZ_ARXR01000003.1"/>
</dbReference>
<dbReference type="GO" id="GO:0032259">
    <property type="term" value="P:methylation"/>
    <property type="evidence" value="ECO:0007669"/>
    <property type="project" value="UniProtKB-KW"/>
</dbReference>
<evidence type="ECO:0000256" key="5">
    <source>
        <dbReference type="RuleBase" id="RU362024"/>
    </source>
</evidence>
<dbReference type="EC" id="2.1.1.200" evidence="5"/>
<dbReference type="Gene3D" id="3.40.1280.10">
    <property type="match status" value="1"/>
</dbReference>
<reference evidence="8 9" key="1">
    <citation type="submission" date="2012-09" db="EMBL/GenBank/DDBJ databases">
        <title>Genome Sequence of alkane-degrading Bacterium Alcanivorax venustensis ISO4.</title>
        <authorList>
            <person name="Lai Q."/>
            <person name="Shao Z."/>
        </authorList>
    </citation>
    <scope>NUCLEOTIDE SEQUENCE [LARGE SCALE GENOMIC DNA]</scope>
    <source>
        <strain evidence="8 9">ISO4</strain>
    </source>
</reference>
<dbReference type="InterPro" id="IPR029026">
    <property type="entry name" value="tRNA_m1G_MTases_N"/>
</dbReference>
<evidence type="ECO:0000259" key="7">
    <source>
        <dbReference type="Pfam" id="PF00588"/>
    </source>
</evidence>
<dbReference type="InterPro" id="IPR029028">
    <property type="entry name" value="Alpha/beta_knot_MTases"/>
</dbReference>
<evidence type="ECO:0000256" key="3">
    <source>
        <dbReference type="ARBA" id="ARBA00022679"/>
    </source>
</evidence>
<keyword evidence="5" id="KW-0819">tRNA processing</keyword>
<evidence type="ECO:0000313" key="9">
    <source>
        <dbReference type="Proteomes" id="UP000644441"/>
    </source>
</evidence>
<dbReference type="Proteomes" id="UP000644441">
    <property type="component" value="Unassembled WGS sequence"/>
</dbReference>
<dbReference type="Gene3D" id="1.10.8.590">
    <property type="match status" value="1"/>
</dbReference>
<comment type="function">
    <text evidence="5">Catalyzes the formation of 2'O-methylated cytidine (Cm32) or 2'O-methylated uridine (Um32) at position 32 in tRNA.</text>
</comment>
<name>A0ABS0ADD2_9GAMM</name>
<dbReference type="PIRSF" id="PIRSF004808">
    <property type="entry name" value="LasT"/>
    <property type="match status" value="1"/>
</dbReference>
<keyword evidence="5" id="KW-0963">Cytoplasm</keyword>
<evidence type="ECO:0000256" key="1">
    <source>
        <dbReference type="ARBA" id="ARBA00007228"/>
    </source>
</evidence>
<feature type="region of interest" description="Disordered" evidence="6">
    <location>
        <begin position="250"/>
        <end position="269"/>
    </location>
</feature>
<dbReference type="Pfam" id="PF00588">
    <property type="entry name" value="SpoU_methylase"/>
    <property type="match status" value="1"/>
</dbReference>
<dbReference type="NCBIfam" id="TIGR00050">
    <property type="entry name" value="rRNA_methyl_1"/>
    <property type="match status" value="1"/>
</dbReference>
<gene>
    <name evidence="5" type="primary">trmJ</name>
    <name evidence="8" type="ORF">ISO4_00496</name>
</gene>
<dbReference type="SUPFAM" id="SSF75217">
    <property type="entry name" value="alpha/beta knot"/>
    <property type="match status" value="1"/>
</dbReference>
<dbReference type="PANTHER" id="PTHR42786">
    <property type="entry name" value="TRNA/RRNA METHYLTRANSFERASE"/>
    <property type="match status" value="1"/>
</dbReference>
<feature type="compositionally biased region" description="Basic and acidic residues" evidence="6">
    <location>
        <begin position="258"/>
        <end position="269"/>
    </location>
</feature>
<feature type="domain" description="tRNA/rRNA methyltransferase SpoU type" evidence="7">
    <location>
        <begin position="5"/>
        <end position="154"/>
    </location>
</feature>
<comment type="catalytic activity">
    <reaction evidence="5">
        <text>cytidine(32) in tRNA + S-adenosyl-L-methionine = 2'-O-methylcytidine(32) in tRNA + S-adenosyl-L-homocysteine + H(+)</text>
        <dbReference type="Rhea" id="RHEA:42932"/>
        <dbReference type="Rhea" id="RHEA-COMP:10288"/>
        <dbReference type="Rhea" id="RHEA-COMP:10289"/>
        <dbReference type="ChEBI" id="CHEBI:15378"/>
        <dbReference type="ChEBI" id="CHEBI:57856"/>
        <dbReference type="ChEBI" id="CHEBI:59789"/>
        <dbReference type="ChEBI" id="CHEBI:74495"/>
        <dbReference type="ChEBI" id="CHEBI:82748"/>
        <dbReference type="EC" id="2.1.1.200"/>
    </reaction>
</comment>
<dbReference type="PANTHER" id="PTHR42786:SF2">
    <property type="entry name" value="TRNA (CYTIDINE_URIDINE-2'-O-)-METHYLTRANSFERASE TRMJ"/>
    <property type="match status" value="1"/>
</dbReference>
<sequence>MLENVRVVMVETTHPGNIGAAARAMKTMGLADLRLVSPAVYPSAEATARASGAGDVLSAARVCADLDEALEGATLVIGTSARQRRIPWPCLTPRQLSAQLQREPESTRIAVLFGREDRGLTNDELRRCNLHVTVPANPDYGVLNVASAVQLIAYELRLALVGEDADLPEARARREAMPLPEMFWDEPPASNQAVAGFLDHLEQVMTESGFLNPEQPGQVMTRMRRLFLRARPDKMEISILRGTLVAIQKHAARQAADTPRDDEPGTRQR</sequence>
<evidence type="ECO:0000313" key="8">
    <source>
        <dbReference type="EMBL" id="MBF5051894.1"/>
    </source>
</evidence>
<organism evidence="8 9">
    <name type="scientific">Alloalcanivorax venustensis ISO4</name>
    <dbReference type="NCBI Taxonomy" id="1177184"/>
    <lineage>
        <taxon>Bacteria</taxon>
        <taxon>Pseudomonadati</taxon>
        <taxon>Pseudomonadota</taxon>
        <taxon>Gammaproteobacteria</taxon>
        <taxon>Oceanospirillales</taxon>
        <taxon>Alcanivoracaceae</taxon>
        <taxon>Alloalcanivorax</taxon>
    </lineage>
</organism>
<comment type="subunit">
    <text evidence="5">Homodimer.</text>
</comment>
<keyword evidence="3" id="KW-0808">Transferase</keyword>